<evidence type="ECO:0000313" key="12">
    <source>
        <dbReference type="EMBL" id="EGW34540.1"/>
    </source>
</evidence>
<organism evidence="13">
    <name type="scientific">Spathaspora passalidarum (strain NRRL Y-27907 / 11-Y1)</name>
    <dbReference type="NCBI Taxonomy" id="619300"/>
    <lineage>
        <taxon>Eukaryota</taxon>
        <taxon>Fungi</taxon>
        <taxon>Dikarya</taxon>
        <taxon>Ascomycota</taxon>
        <taxon>Saccharomycotina</taxon>
        <taxon>Pichiomycetes</taxon>
        <taxon>Debaryomycetaceae</taxon>
        <taxon>Spathaspora</taxon>
    </lineage>
</organism>
<comment type="similarity">
    <text evidence="2">Belongs to the BMT family.</text>
</comment>
<evidence type="ECO:0000256" key="7">
    <source>
        <dbReference type="ARBA" id="ARBA00022989"/>
    </source>
</evidence>
<evidence type="ECO:0000256" key="1">
    <source>
        <dbReference type="ARBA" id="ARBA00004606"/>
    </source>
</evidence>
<keyword evidence="13" id="KW-1185">Reference proteome</keyword>
<sequence>MTVEVPNIELSTQTAYLAALTIFTPIAIFFVHKSFSPKTRDGKTKHNSPISANRSKLKFEKFKVPGYSFIETGEESTDSRFKCTQVEFHDDENLSATVATNLNNNDDLKFLRNQLKELSATKQEYRDFFVDKEDETEESILANKWWKFCGSAVWLEKYNVHFMVNRIVYSKDAVRSWPTISVLSGQVFDNDWNELTDFKFPNSDLKFPGILPHIIDQGPYHKLEILGAEDPRAVLHEFTNDQGELDQEPLIIFNALRTEIGWKRAMHVYRPLQDPYNITRLSINGLKPRLIEKNWAPFMDAEEGEINFIYNFHPLRVLQCSVYTGECNKVSGPDFNKDPTKNAGKLRGGTNLVPIPASLLPKKLSHRKYWFGIGRSHTKDCGCVNELYRPHAFIISRPEDSLSFTLDYVSSLIDFNMRPETWNGGESICDDGKSVLIPNSISYWDIANTDSTEKPEDYMGITFSTADMHNKLVHVKGWLPHIYLVLDKLESQLIQHYADVDHTFIENKLLGECSTFLSEDYCEATSKLQSW</sequence>
<keyword evidence="8 11" id="KW-0472">Membrane</keyword>
<evidence type="ECO:0000256" key="4">
    <source>
        <dbReference type="ARBA" id="ARBA00022679"/>
    </source>
</evidence>
<evidence type="ECO:0000256" key="3">
    <source>
        <dbReference type="ARBA" id="ARBA00022676"/>
    </source>
</evidence>
<dbReference type="AlphaFoldDB" id="G3AJ27"/>
<keyword evidence="4" id="KW-0808">Transferase</keyword>
<dbReference type="InterPro" id="IPR021988">
    <property type="entry name" value="BMT1"/>
</dbReference>
<evidence type="ECO:0000256" key="6">
    <source>
        <dbReference type="ARBA" id="ARBA00022968"/>
    </source>
</evidence>
<comment type="subcellular location">
    <subcellularLocation>
        <location evidence="1">Membrane</location>
        <topology evidence="1">Single-pass type II membrane protein</topology>
    </subcellularLocation>
</comment>
<protein>
    <submittedName>
        <fullName evidence="12">Uncharacterized protein</fullName>
    </submittedName>
</protein>
<dbReference type="KEGG" id="spaa:SPAPADRAFT_54658"/>
<dbReference type="GO" id="GO:0000030">
    <property type="term" value="F:mannosyltransferase activity"/>
    <property type="evidence" value="ECO:0007669"/>
    <property type="project" value="InterPro"/>
</dbReference>
<evidence type="ECO:0000256" key="8">
    <source>
        <dbReference type="ARBA" id="ARBA00023136"/>
    </source>
</evidence>
<evidence type="ECO:0000256" key="10">
    <source>
        <dbReference type="SAM" id="Coils"/>
    </source>
</evidence>
<keyword evidence="7 11" id="KW-1133">Transmembrane helix</keyword>
<evidence type="ECO:0000256" key="9">
    <source>
        <dbReference type="ARBA" id="ARBA00023316"/>
    </source>
</evidence>
<keyword evidence="6" id="KW-0735">Signal-anchor</keyword>
<dbReference type="Pfam" id="PF12141">
    <property type="entry name" value="BMT"/>
    <property type="match status" value="2"/>
</dbReference>
<dbReference type="OrthoDB" id="6335297at2759"/>
<dbReference type="GO" id="GO:0016020">
    <property type="term" value="C:membrane"/>
    <property type="evidence" value="ECO:0007669"/>
    <property type="project" value="UniProtKB-SubCell"/>
</dbReference>
<dbReference type="RefSeq" id="XP_007374124.1">
    <property type="nucleotide sequence ID" value="XM_007374062.1"/>
</dbReference>
<reference evidence="12 13" key="1">
    <citation type="journal article" date="2011" name="Proc. Natl. Acad. Sci. U.S.A.">
        <title>Comparative genomics of xylose-fermenting fungi for enhanced biofuel production.</title>
        <authorList>
            <person name="Wohlbach D.J."/>
            <person name="Kuo A."/>
            <person name="Sato T.K."/>
            <person name="Potts K.M."/>
            <person name="Salamov A.A."/>
            <person name="LaButti K.M."/>
            <person name="Sun H."/>
            <person name="Clum A."/>
            <person name="Pangilinan J.L."/>
            <person name="Lindquist E.A."/>
            <person name="Lucas S."/>
            <person name="Lapidus A."/>
            <person name="Jin M."/>
            <person name="Gunawan C."/>
            <person name="Balan V."/>
            <person name="Dale B.E."/>
            <person name="Jeffries T.W."/>
            <person name="Zinkel R."/>
            <person name="Barry K.W."/>
            <person name="Grigoriev I.V."/>
            <person name="Gasch A.P."/>
        </authorList>
    </citation>
    <scope>NUCLEOTIDE SEQUENCE [LARGE SCALE GENOMIC DNA]</scope>
    <source>
        <strain evidence="13">NRRL Y-27907 / 11-Y1</strain>
    </source>
</reference>
<evidence type="ECO:0000313" key="13">
    <source>
        <dbReference type="Proteomes" id="UP000000709"/>
    </source>
</evidence>
<dbReference type="HOGENOM" id="CLU_013841_3_0_1"/>
<dbReference type="eggNOG" id="ENOG502QTZG">
    <property type="taxonomic scope" value="Eukaryota"/>
</dbReference>
<dbReference type="InParanoid" id="G3AJ27"/>
<proteinExistence type="inferred from homology"/>
<dbReference type="OMA" id="MVNRIVY"/>
<evidence type="ECO:0000256" key="11">
    <source>
        <dbReference type="SAM" id="Phobius"/>
    </source>
</evidence>
<dbReference type="STRING" id="619300.G3AJ27"/>
<dbReference type="GO" id="GO:0071555">
    <property type="term" value="P:cell wall organization"/>
    <property type="evidence" value="ECO:0007669"/>
    <property type="project" value="UniProtKB-KW"/>
</dbReference>
<evidence type="ECO:0000256" key="2">
    <source>
        <dbReference type="ARBA" id="ARBA00009486"/>
    </source>
</evidence>
<keyword evidence="10" id="KW-0175">Coiled coil</keyword>
<keyword evidence="5 11" id="KW-0812">Transmembrane</keyword>
<name>G3AJ27_SPAPN</name>
<dbReference type="Proteomes" id="UP000000709">
    <property type="component" value="Unassembled WGS sequence"/>
</dbReference>
<feature type="transmembrane region" description="Helical" evidence="11">
    <location>
        <begin position="15"/>
        <end position="35"/>
    </location>
</feature>
<keyword evidence="3" id="KW-0328">Glycosyltransferase</keyword>
<evidence type="ECO:0000256" key="5">
    <source>
        <dbReference type="ARBA" id="ARBA00022692"/>
    </source>
</evidence>
<feature type="coiled-coil region" evidence="10">
    <location>
        <begin position="101"/>
        <end position="128"/>
    </location>
</feature>
<dbReference type="EMBL" id="GL996500">
    <property type="protein sequence ID" value="EGW34540.1"/>
    <property type="molecule type" value="Genomic_DNA"/>
</dbReference>
<keyword evidence="9" id="KW-0961">Cell wall biogenesis/degradation</keyword>
<gene>
    <name evidence="12" type="ORF">SPAPADRAFT_54658</name>
</gene>
<dbReference type="GeneID" id="18871878"/>
<accession>G3AJ27</accession>